<keyword evidence="2" id="KW-0067">ATP-binding</keyword>
<dbReference type="EMBL" id="JAOALG010000001">
    <property type="protein sequence ID" value="MEQ5840109.1"/>
    <property type="molecule type" value="Genomic_DNA"/>
</dbReference>
<dbReference type="InterPro" id="IPR027417">
    <property type="entry name" value="P-loop_NTPase"/>
</dbReference>
<dbReference type="SUPFAM" id="SSF52540">
    <property type="entry name" value="P-loop containing nucleoside triphosphate hydrolases"/>
    <property type="match status" value="1"/>
</dbReference>
<dbReference type="Proteomes" id="UP001469089">
    <property type="component" value="Unassembled WGS sequence"/>
</dbReference>
<evidence type="ECO:0000313" key="3">
    <source>
        <dbReference type="Proteomes" id="UP001469089"/>
    </source>
</evidence>
<dbReference type="PANTHER" id="PTHR43581:SF4">
    <property type="entry name" value="ATP_GTP PHOSPHATASE"/>
    <property type="match status" value="1"/>
</dbReference>
<accession>A0ABV1LLE4</accession>
<proteinExistence type="predicted"/>
<protein>
    <submittedName>
        <fullName evidence="2">ATP-binding protein</fullName>
    </submittedName>
</protein>
<feature type="domain" description="AAA+ ATPase" evidence="1">
    <location>
        <begin position="83"/>
        <end position="362"/>
    </location>
</feature>
<dbReference type="SMART" id="SM00382">
    <property type="entry name" value="AAA"/>
    <property type="match status" value="1"/>
</dbReference>
<dbReference type="RefSeq" id="WP_349542368.1">
    <property type="nucleotide sequence ID" value="NZ_JAOALG010000001.1"/>
</dbReference>
<dbReference type="InterPro" id="IPR003959">
    <property type="entry name" value="ATPase_AAA_core"/>
</dbReference>
<name>A0ABV1LLE4_9BURK</name>
<reference evidence="2 3" key="1">
    <citation type="journal article" date="2024" name="Chem. Sci.">
        <title>Discovery of a lagriamide polyketide by integrated genome mining, isotopic labeling, and untargeted metabolomics.</title>
        <authorList>
            <person name="Fergusson C.H."/>
            <person name="Saulog J."/>
            <person name="Paulo B.S."/>
            <person name="Wilson D.M."/>
            <person name="Liu D.Y."/>
            <person name="Morehouse N.J."/>
            <person name="Waterworth S."/>
            <person name="Barkei J."/>
            <person name="Gray C.A."/>
            <person name="Kwan J.C."/>
            <person name="Eustaquio A.S."/>
            <person name="Linington R.G."/>
        </authorList>
    </citation>
    <scope>NUCLEOTIDE SEQUENCE [LARGE SCALE GENOMIC DNA]</scope>
    <source>
        <strain evidence="2 3">RL17-338-BIF-B</strain>
    </source>
</reference>
<comment type="caution">
    <text evidence="2">The sequence shown here is derived from an EMBL/GenBank/DDBJ whole genome shotgun (WGS) entry which is preliminary data.</text>
</comment>
<dbReference type="Gene3D" id="3.40.50.300">
    <property type="entry name" value="P-loop containing nucleotide triphosphate hydrolases"/>
    <property type="match status" value="1"/>
</dbReference>
<dbReference type="GO" id="GO:0005524">
    <property type="term" value="F:ATP binding"/>
    <property type="evidence" value="ECO:0007669"/>
    <property type="project" value="UniProtKB-KW"/>
</dbReference>
<keyword evidence="2" id="KW-0547">Nucleotide-binding</keyword>
<dbReference type="InterPro" id="IPR003593">
    <property type="entry name" value="AAA+_ATPase"/>
</dbReference>
<keyword evidence="3" id="KW-1185">Reference proteome</keyword>
<evidence type="ECO:0000313" key="2">
    <source>
        <dbReference type="EMBL" id="MEQ5840109.1"/>
    </source>
</evidence>
<dbReference type="PANTHER" id="PTHR43581">
    <property type="entry name" value="ATP/GTP PHOSPHATASE"/>
    <property type="match status" value="1"/>
</dbReference>
<dbReference type="InterPro" id="IPR051396">
    <property type="entry name" value="Bact_Antivir_Def_Nuclease"/>
</dbReference>
<organism evidence="2 3">
    <name type="scientific">Paraburkholderia acidicola</name>
    <dbReference type="NCBI Taxonomy" id="1912599"/>
    <lineage>
        <taxon>Bacteria</taxon>
        <taxon>Pseudomonadati</taxon>
        <taxon>Pseudomonadota</taxon>
        <taxon>Betaproteobacteria</taxon>
        <taxon>Burkholderiales</taxon>
        <taxon>Burkholderiaceae</taxon>
        <taxon>Paraburkholderia</taxon>
    </lineage>
</organism>
<dbReference type="Pfam" id="PF13304">
    <property type="entry name" value="AAA_21"/>
    <property type="match status" value="1"/>
</dbReference>
<sequence>MSITPTDEAIGVQASRYGFLIFAPSIQVGARSSFNHCRICELKKAGEMWMARGRTKIPLGSATEKLLDLLQTRVAASTRSTREGQVTYIIGNNGTGKSRALGALAERLSTMRPARTVACISNSIHDRFKYGDNKRVRYLGARNAPNAVFLSAVDRQVIRLILQAMAIDRQLFGALCETVAMDLTFRLGKDVENQVRKMLEVPPERVKGRRRANTFKALGATRPLSVLRRIAKGTGRFERLTEVQVRWLLQYVELGIDIELDVALSSGTSMNFGQLSTGEQNRMLVLAKVLSVMEQGAVFLIDEPEISLHLHWQMRFHETLMTLLSRVTRFHVVIATHAPVVISEAAKYDPRSQKNLVAILRHKVKEGERPGDVTPGTGEVTLETHSFAEVASHDQLVLRYFQSSPYHAREISVEIADTVLCVAEGVKDSPEAVNLLKQLKATEGLSDETQAQIDEAISLVRHDWIQTIKESELE</sequence>
<evidence type="ECO:0000259" key="1">
    <source>
        <dbReference type="SMART" id="SM00382"/>
    </source>
</evidence>
<gene>
    <name evidence="2" type="ORF">N0A02_11805</name>
</gene>